<proteinExistence type="predicted"/>
<accession>A0A5B0PLW1</accession>
<evidence type="ECO:0000313" key="2">
    <source>
        <dbReference type="EMBL" id="KAA1102627.1"/>
    </source>
</evidence>
<comment type="caution">
    <text evidence="2">The sequence shown here is derived from an EMBL/GenBank/DDBJ whole genome shotgun (WGS) entry which is preliminary data.</text>
</comment>
<dbReference type="Proteomes" id="UP000325313">
    <property type="component" value="Unassembled WGS sequence"/>
</dbReference>
<evidence type="ECO:0000256" key="1">
    <source>
        <dbReference type="SAM" id="MobiDB-lite"/>
    </source>
</evidence>
<name>A0A5B0PLW1_PUCGR</name>
<gene>
    <name evidence="2" type="ORF">PGTUg99_025189</name>
</gene>
<sequence>MTVAQSFRINNQQRWKRSTNDSPSPAPDTPGRRTRVTTRATSGASQAAAPDTPGLRTSMKTKLTHRESLSGPIWPTVCCSQGNVGRLPACPKRGASSTLPDQTGRGTS</sequence>
<evidence type="ECO:0000313" key="3">
    <source>
        <dbReference type="Proteomes" id="UP000325313"/>
    </source>
</evidence>
<dbReference type="EMBL" id="VDEP01000337">
    <property type="protein sequence ID" value="KAA1102627.1"/>
    <property type="molecule type" value="Genomic_DNA"/>
</dbReference>
<feature type="compositionally biased region" description="Polar residues" evidence="1">
    <location>
        <begin position="1"/>
        <end position="13"/>
    </location>
</feature>
<organism evidence="2 3">
    <name type="scientific">Puccinia graminis f. sp. tritici</name>
    <dbReference type="NCBI Taxonomy" id="56615"/>
    <lineage>
        <taxon>Eukaryota</taxon>
        <taxon>Fungi</taxon>
        <taxon>Dikarya</taxon>
        <taxon>Basidiomycota</taxon>
        <taxon>Pucciniomycotina</taxon>
        <taxon>Pucciniomycetes</taxon>
        <taxon>Pucciniales</taxon>
        <taxon>Pucciniaceae</taxon>
        <taxon>Puccinia</taxon>
    </lineage>
</organism>
<dbReference type="AlphaFoldDB" id="A0A5B0PLW1"/>
<reference evidence="2 3" key="1">
    <citation type="submission" date="2019-05" db="EMBL/GenBank/DDBJ databases">
        <title>Emergence of the Ug99 lineage of the wheat stem rust pathogen through somatic hybridization.</title>
        <authorList>
            <person name="Li F."/>
            <person name="Upadhyaya N.M."/>
            <person name="Sperschneider J."/>
            <person name="Matny O."/>
            <person name="Nguyen-Phuc H."/>
            <person name="Mago R."/>
            <person name="Raley C."/>
            <person name="Miller M.E."/>
            <person name="Silverstein K.A.T."/>
            <person name="Henningsen E."/>
            <person name="Hirsch C.D."/>
            <person name="Visser B."/>
            <person name="Pretorius Z.A."/>
            <person name="Steffenson B.J."/>
            <person name="Schwessinger B."/>
            <person name="Dodds P.N."/>
            <person name="Figueroa M."/>
        </authorList>
    </citation>
    <scope>NUCLEOTIDE SEQUENCE [LARGE SCALE GENOMIC DNA]</scope>
    <source>
        <strain evidence="2 3">Ug99</strain>
    </source>
</reference>
<protein>
    <submittedName>
        <fullName evidence="2">Uncharacterized protein</fullName>
    </submittedName>
</protein>
<feature type="compositionally biased region" description="Polar residues" evidence="1">
    <location>
        <begin position="95"/>
        <end position="108"/>
    </location>
</feature>
<feature type="region of interest" description="Disordered" evidence="1">
    <location>
        <begin position="1"/>
        <end position="108"/>
    </location>
</feature>